<dbReference type="EMBL" id="JADIKF010000040">
    <property type="protein sequence ID" value="MBM7132418.1"/>
    <property type="molecule type" value="Genomic_DNA"/>
</dbReference>
<feature type="chain" id="PRO_5047171855" evidence="1">
    <location>
        <begin position="23"/>
        <end position="268"/>
    </location>
</feature>
<keyword evidence="3" id="KW-1185">Reference proteome</keyword>
<evidence type="ECO:0000313" key="2">
    <source>
        <dbReference type="EMBL" id="MBM7132418.1"/>
    </source>
</evidence>
<organism evidence="2 3">
    <name type="scientific">Dyella mobilis</name>
    <dbReference type="NCBI Taxonomy" id="1849582"/>
    <lineage>
        <taxon>Bacteria</taxon>
        <taxon>Pseudomonadati</taxon>
        <taxon>Pseudomonadota</taxon>
        <taxon>Gammaproteobacteria</taxon>
        <taxon>Lysobacterales</taxon>
        <taxon>Rhodanobacteraceae</taxon>
        <taxon>Dyella</taxon>
    </lineage>
</organism>
<accession>A0ABS2KNE5</accession>
<dbReference type="RefSeq" id="WP_204633923.1">
    <property type="nucleotide sequence ID" value="NZ_BSOC01000001.1"/>
</dbReference>
<protein>
    <submittedName>
        <fullName evidence="2">DUF2884 family protein</fullName>
    </submittedName>
</protein>
<dbReference type="InterPro" id="IPR021307">
    <property type="entry name" value="DUF2884"/>
</dbReference>
<evidence type="ECO:0000256" key="1">
    <source>
        <dbReference type="SAM" id="SignalP"/>
    </source>
</evidence>
<sequence>MRHHVLCLVPMLALAVVGSAQATGVHDFHLQCNYSSDYDIQIQSDGLMFTRDSDHPRSIFMHDGQLRLDGRTVAVSRDDVVRLRQYEQQVRDLVPMMAGIARDGLDLGYAALTTVAATLDDNGDDRSEMLQSLRDRHEEAVQQVDDTLGRGTWKAGDAGEIFNDNMQKTIAELVGRVTGNAVSDALSGDANRLASLQARANALDGTLDKAIDEPAEKLGQRAQGLCPRLASLEQLQRQFDFRLDGGERLQLLAPDKDVSNKASQYAQR</sequence>
<gene>
    <name evidence="2" type="ORF">ISS99_23040</name>
</gene>
<name>A0ABS2KNE5_9GAMM</name>
<feature type="signal peptide" evidence="1">
    <location>
        <begin position="1"/>
        <end position="22"/>
    </location>
</feature>
<proteinExistence type="predicted"/>
<comment type="caution">
    <text evidence="2">The sequence shown here is derived from an EMBL/GenBank/DDBJ whole genome shotgun (WGS) entry which is preliminary data.</text>
</comment>
<keyword evidence="1" id="KW-0732">Signal</keyword>
<dbReference type="Pfam" id="PF11101">
    <property type="entry name" value="DUF2884"/>
    <property type="match status" value="1"/>
</dbReference>
<evidence type="ECO:0000313" key="3">
    <source>
        <dbReference type="Proteomes" id="UP001430193"/>
    </source>
</evidence>
<reference evidence="2" key="1">
    <citation type="submission" date="2020-10" db="EMBL/GenBank/DDBJ databases">
        <title>Phylogeny of dyella-like bacteria.</title>
        <authorList>
            <person name="Fu J."/>
        </authorList>
    </citation>
    <scope>NUCLEOTIDE SEQUENCE</scope>
    <source>
        <strain evidence="2">DHON07</strain>
    </source>
</reference>
<dbReference type="Proteomes" id="UP001430193">
    <property type="component" value="Unassembled WGS sequence"/>
</dbReference>